<organism evidence="1 2">
    <name type="scientific">Geodia barretti</name>
    <name type="common">Barrett's horny sponge</name>
    <dbReference type="NCBI Taxonomy" id="519541"/>
    <lineage>
        <taxon>Eukaryota</taxon>
        <taxon>Metazoa</taxon>
        <taxon>Porifera</taxon>
        <taxon>Demospongiae</taxon>
        <taxon>Heteroscleromorpha</taxon>
        <taxon>Tetractinellida</taxon>
        <taxon>Astrophorina</taxon>
        <taxon>Geodiidae</taxon>
        <taxon>Geodia</taxon>
    </lineage>
</organism>
<accession>A0AA35W448</accession>
<name>A0AA35W448_GEOBA</name>
<sequence length="117" mass="13217">MAENKLLRCSCMNVQCDWNEAAAREAGQFWVSCKRPGSQTVHGHLRRNGDTIESVDDKFTVTYATPDSVTVQCNYTDGGCKTTFIRPVKTLHLHQKKVSTFDHFSVCCAIILFYCFS</sequence>
<evidence type="ECO:0000313" key="2">
    <source>
        <dbReference type="Proteomes" id="UP001174909"/>
    </source>
</evidence>
<reference evidence="1" key="1">
    <citation type="submission" date="2023-03" db="EMBL/GenBank/DDBJ databases">
        <authorList>
            <person name="Steffen K."/>
            <person name="Cardenas P."/>
        </authorList>
    </citation>
    <scope>NUCLEOTIDE SEQUENCE</scope>
</reference>
<keyword evidence="2" id="KW-1185">Reference proteome</keyword>
<protein>
    <submittedName>
        <fullName evidence="1">Proteasomal ATPase-associated factor 1</fullName>
    </submittedName>
</protein>
<dbReference type="EMBL" id="CASHTH010000294">
    <property type="protein sequence ID" value="CAI7997136.1"/>
    <property type="molecule type" value="Genomic_DNA"/>
</dbReference>
<dbReference type="AlphaFoldDB" id="A0AA35W448"/>
<evidence type="ECO:0000313" key="1">
    <source>
        <dbReference type="EMBL" id="CAI7997136.1"/>
    </source>
</evidence>
<proteinExistence type="predicted"/>
<gene>
    <name evidence="1" type="ORF">GBAR_LOCUS2073</name>
</gene>
<dbReference type="Proteomes" id="UP001174909">
    <property type="component" value="Unassembled WGS sequence"/>
</dbReference>
<comment type="caution">
    <text evidence="1">The sequence shown here is derived from an EMBL/GenBank/DDBJ whole genome shotgun (WGS) entry which is preliminary data.</text>
</comment>